<name>A0A918RLQ0_9ACTN</name>
<dbReference type="Proteomes" id="UP000623010">
    <property type="component" value="Unassembled WGS sequence"/>
</dbReference>
<evidence type="ECO:0000313" key="1">
    <source>
        <dbReference type="EMBL" id="GHA01317.1"/>
    </source>
</evidence>
<proteinExistence type="predicted"/>
<sequence>MARTPGTAARPLVRPEEAMSAPLQVRPAEFPPVGFSTAPPARAWAAWCGPCGRDGLPLLVARSGRLDRAGWDACMTAAHAHITQHKNGGRL</sequence>
<organism evidence="1 2">
    <name type="scientific">Streptomyces echinoruber</name>
    <dbReference type="NCBI Taxonomy" id="68898"/>
    <lineage>
        <taxon>Bacteria</taxon>
        <taxon>Bacillati</taxon>
        <taxon>Actinomycetota</taxon>
        <taxon>Actinomycetes</taxon>
        <taxon>Kitasatosporales</taxon>
        <taxon>Streptomycetaceae</taxon>
        <taxon>Streptomyces</taxon>
    </lineage>
</organism>
<dbReference type="EMBL" id="BMWH01000020">
    <property type="protein sequence ID" value="GHA01317.1"/>
    <property type="molecule type" value="Genomic_DNA"/>
</dbReference>
<protein>
    <submittedName>
        <fullName evidence="1">Uncharacterized protein</fullName>
    </submittedName>
</protein>
<reference evidence="1" key="1">
    <citation type="journal article" date="2014" name="Int. J. Syst. Evol. Microbiol.">
        <title>Complete genome sequence of Corynebacterium casei LMG S-19264T (=DSM 44701T), isolated from a smear-ripened cheese.</title>
        <authorList>
            <consortium name="US DOE Joint Genome Institute (JGI-PGF)"/>
            <person name="Walter F."/>
            <person name="Albersmeier A."/>
            <person name="Kalinowski J."/>
            <person name="Ruckert C."/>
        </authorList>
    </citation>
    <scope>NUCLEOTIDE SEQUENCE</scope>
    <source>
        <strain evidence="1">JCM 5016</strain>
    </source>
</reference>
<keyword evidence="2" id="KW-1185">Reference proteome</keyword>
<accession>A0A918RLQ0</accession>
<comment type="caution">
    <text evidence="1">The sequence shown here is derived from an EMBL/GenBank/DDBJ whole genome shotgun (WGS) entry which is preliminary data.</text>
</comment>
<dbReference type="AlphaFoldDB" id="A0A918RLQ0"/>
<evidence type="ECO:0000313" key="2">
    <source>
        <dbReference type="Proteomes" id="UP000623010"/>
    </source>
</evidence>
<reference evidence="1" key="2">
    <citation type="submission" date="2020-09" db="EMBL/GenBank/DDBJ databases">
        <authorList>
            <person name="Sun Q."/>
            <person name="Ohkuma M."/>
        </authorList>
    </citation>
    <scope>NUCLEOTIDE SEQUENCE</scope>
    <source>
        <strain evidence="1">JCM 5016</strain>
    </source>
</reference>
<gene>
    <name evidence="1" type="ORF">GCM10010389_45830</name>
</gene>